<dbReference type="AlphaFoldDB" id="A0A250LD73"/>
<evidence type="ECO:0000313" key="2">
    <source>
        <dbReference type="EMBL" id="BBA42493.1"/>
    </source>
</evidence>
<gene>
    <name evidence="2" type="ORF">BCCH1_49710</name>
</gene>
<dbReference type="EMBL" id="AP018358">
    <property type="protein sequence ID" value="BBA42493.1"/>
    <property type="molecule type" value="Genomic_DNA"/>
</dbReference>
<accession>A0A250LD73</accession>
<reference evidence="2" key="2">
    <citation type="journal article" date="2017" name="Genome Announc.">
        <title>High-Quality Draft Genome Sequence of Burkholderia contaminans CH-1, a Gram-Negative Bacterium That Metabolizes 2-Azahypoxanthine, a Plant Growth-Regulating Compound.</title>
        <authorList>
            <person name="Choi J.-H."/>
            <person name="Sugiura H."/>
            <person name="Moriuchi R."/>
            <person name="Kawagishi H."/>
            <person name="Dohra H."/>
        </authorList>
    </citation>
    <scope>NUCLEOTIDE SEQUENCE</scope>
    <source>
        <strain evidence="2">CH-1</strain>
    </source>
</reference>
<feature type="region of interest" description="Disordered" evidence="1">
    <location>
        <begin position="1"/>
        <end position="26"/>
    </location>
</feature>
<organism evidence="2">
    <name type="scientific">Burkholderia contaminans</name>
    <dbReference type="NCBI Taxonomy" id="488447"/>
    <lineage>
        <taxon>Bacteria</taxon>
        <taxon>Pseudomonadati</taxon>
        <taxon>Pseudomonadota</taxon>
        <taxon>Betaproteobacteria</taxon>
        <taxon>Burkholderiales</taxon>
        <taxon>Burkholderiaceae</taxon>
        <taxon>Burkholderia</taxon>
        <taxon>Burkholderia cepacia complex</taxon>
    </lineage>
</organism>
<name>A0A250LD73_9BURK</name>
<feature type="compositionally biased region" description="Basic and acidic residues" evidence="1">
    <location>
        <begin position="1"/>
        <end position="15"/>
    </location>
</feature>
<proteinExistence type="predicted"/>
<sequence>MRMARERERGERVRGGGDAVELSDGRERGNGHWRISGFGRERGAHGIFKKAYCLPIDGVLKNE</sequence>
<protein>
    <submittedName>
        <fullName evidence="2">Uncharacterized protein</fullName>
    </submittedName>
</protein>
<reference evidence="2" key="1">
    <citation type="journal article" date="2016" name="Biosci. Biotechnol. Biochem.">
        <title>Bioconversion of AHX to AOH by resting cells of Burkholderia contaminans CH-1.</title>
        <authorList>
            <person name="Choi J.H."/>
            <person name="Kikuchi A."/>
            <person name="Pumkaeo P."/>
            <person name="Hirai H."/>
            <person name="Tokuyama S."/>
            <person name="Kawagishi H."/>
        </authorList>
    </citation>
    <scope>NUCLEOTIDE SEQUENCE</scope>
    <source>
        <strain evidence="2">CH-1</strain>
    </source>
</reference>
<evidence type="ECO:0000256" key="1">
    <source>
        <dbReference type="SAM" id="MobiDB-lite"/>
    </source>
</evidence>